<dbReference type="Gramene" id="FCD_00009216-RA">
    <property type="protein sequence ID" value="FCD_00009216-RA:cds"/>
    <property type="gene ID" value="FCD_00009216"/>
</dbReference>
<dbReference type="SUPFAM" id="SSF56784">
    <property type="entry name" value="HAD-like"/>
    <property type="match status" value="1"/>
</dbReference>
<protein>
    <submittedName>
        <fullName evidence="2">Uncharacterized protein</fullName>
    </submittedName>
</protein>
<dbReference type="Proteomes" id="UP001187192">
    <property type="component" value="Unassembled WGS sequence"/>
</dbReference>
<keyword evidence="3" id="KW-1185">Reference proteome</keyword>
<dbReference type="InterPro" id="IPR023299">
    <property type="entry name" value="ATPase_P-typ_cyto_dom_N"/>
</dbReference>
<dbReference type="Gene3D" id="3.40.1110.10">
    <property type="entry name" value="Calcium-transporting ATPase, cytoplasmic domain N"/>
    <property type="match status" value="1"/>
</dbReference>
<dbReference type="Pfam" id="PF00702">
    <property type="entry name" value="Hydrolase"/>
    <property type="match status" value="1"/>
</dbReference>
<dbReference type="EMBL" id="BTGU01011872">
    <property type="protein sequence ID" value="GMN73204.1"/>
    <property type="molecule type" value="Genomic_DNA"/>
</dbReference>
<dbReference type="GO" id="GO:0005388">
    <property type="term" value="F:P-type calcium transporter activity"/>
    <property type="evidence" value="ECO:0007669"/>
    <property type="project" value="TreeGrafter"/>
</dbReference>
<dbReference type="GO" id="GO:0000166">
    <property type="term" value="F:nucleotide binding"/>
    <property type="evidence" value="ECO:0007669"/>
    <property type="project" value="InterPro"/>
</dbReference>
<accession>A0AA88JG30</accession>
<gene>
    <name evidence="2" type="ORF">TIFTF001_052984</name>
</gene>
<dbReference type="GO" id="GO:0005886">
    <property type="term" value="C:plasma membrane"/>
    <property type="evidence" value="ECO:0007669"/>
    <property type="project" value="TreeGrafter"/>
</dbReference>
<dbReference type="AlphaFoldDB" id="A0AA88JG30"/>
<dbReference type="InterPro" id="IPR036412">
    <property type="entry name" value="HAD-like_sf"/>
</dbReference>
<dbReference type="PANTHER" id="PTHR24093:SF434">
    <property type="entry name" value="CALCIUM-TRANSPORTING ATPASE 13, PLASMA MEMBRANE-TYPE-RELATED"/>
    <property type="match status" value="1"/>
</dbReference>
<name>A0AA88JG30_FICCA</name>
<organism evidence="2 3">
    <name type="scientific">Ficus carica</name>
    <name type="common">Common fig</name>
    <dbReference type="NCBI Taxonomy" id="3494"/>
    <lineage>
        <taxon>Eukaryota</taxon>
        <taxon>Viridiplantae</taxon>
        <taxon>Streptophyta</taxon>
        <taxon>Embryophyta</taxon>
        <taxon>Tracheophyta</taxon>
        <taxon>Spermatophyta</taxon>
        <taxon>Magnoliopsida</taxon>
        <taxon>eudicotyledons</taxon>
        <taxon>Gunneridae</taxon>
        <taxon>Pentapetalae</taxon>
        <taxon>rosids</taxon>
        <taxon>fabids</taxon>
        <taxon>Rosales</taxon>
        <taxon>Moraceae</taxon>
        <taxon>Ficeae</taxon>
        <taxon>Ficus</taxon>
    </lineage>
</organism>
<sequence length="188" mass="21066">MYNTANSGSKFEISGSPTEKAILLWAIEELKLDQEKQSGVVTFFKVRSSVLRGNKAGFLQKGRKDLDHEQKLEFMQIIKDKHEMLKDGLILTGIIGISNPCREGVKRTMQNFQSAGVNIQMITGDDMFNAKAIATECGLLTPERVVVIEGLDFRNYSEEERMEKADKLCVMATASPSDKLLMVQCLKE</sequence>
<evidence type="ECO:0000313" key="2">
    <source>
        <dbReference type="EMBL" id="GMN73204.1"/>
    </source>
</evidence>
<comment type="caution">
    <text evidence="2">The sequence shown here is derived from an EMBL/GenBank/DDBJ whole genome shotgun (WGS) entry which is preliminary data.</text>
</comment>
<reference evidence="2" key="1">
    <citation type="submission" date="2023-07" db="EMBL/GenBank/DDBJ databases">
        <title>draft genome sequence of fig (Ficus carica).</title>
        <authorList>
            <person name="Takahashi T."/>
            <person name="Nishimura K."/>
        </authorList>
    </citation>
    <scope>NUCLEOTIDE SEQUENCE</scope>
</reference>
<dbReference type="PANTHER" id="PTHR24093">
    <property type="entry name" value="CATION TRANSPORTING ATPASE"/>
    <property type="match status" value="1"/>
</dbReference>
<evidence type="ECO:0000313" key="3">
    <source>
        <dbReference type="Proteomes" id="UP001187192"/>
    </source>
</evidence>
<dbReference type="InterPro" id="IPR023214">
    <property type="entry name" value="HAD_sf"/>
</dbReference>
<proteinExistence type="predicted"/>
<dbReference type="Gene3D" id="3.40.50.1000">
    <property type="entry name" value="HAD superfamily/HAD-like"/>
    <property type="match status" value="1"/>
</dbReference>
<keyword evidence="1" id="KW-0460">Magnesium</keyword>
<evidence type="ECO:0000256" key="1">
    <source>
        <dbReference type="ARBA" id="ARBA00022842"/>
    </source>
</evidence>